<dbReference type="RefSeq" id="WP_212774627.1">
    <property type="nucleotide sequence ID" value="NZ_AP024601.1"/>
</dbReference>
<reference evidence="1" key="1">
    <citation type="journal article" date="2013" name="Int. J. Syst. Evol. Microbiol.">
        <title>Polycladomyces abyssicola gen. nov., sp. nov., a thermophilic filamentous bacterium isolated from hemipelagic sediment.</title>
        <authorList>
            <person name="Tsubouchi T."/>
            <person name="Shimane Y."/>
            <person name="Mori K."/>
            <person name="Usui K."/>
            <person name="Hiraki T."/>
            <person name="Tame A."/>
            <person name="Uematsu K."/>
            <person name="Maruyama T."/>
            <person name="Hatada Y."/>
        </authorList>
    </citation>
    <scope>NUCLEOTIDE SEQUENCE</scope>
    <source>
        <strain evidence="1">JIR-001</strain>
    </source>
</reference>
<dbReference type="EMBL" id="AP024601">
    <property type="protein sequence ID" value="BCU81390.1"/>
    <property type="molecule type" value="Genomic_DNA"/>
</dbReference>
<dbReference type="Proteomes" id="UP000677436">
    <property type="component" value="Chromosome"/>
</dbReference>
<evidence type="ECO:0000313" key="2">
    <source>
        <dbReference type="Proteomes" id="UP000677436"/>
    </source>
</evidence>
<keyword evidence="2" id="KW-1185">Reference proteome</keyword>
<sequence>MSFLKYQRIPSKPYPIFDHQPLKIHAGWRIQFTSLSNDMDPQQVSPDDEDAWLDFMQDLIVYPL</sequence>
<evidence type="ECO:0000313" key="1">
    <source>
        <dbReference type="EMBL" id="BCU81390.1"/>
    </source>
</evidence>
<dbReference type="AlphaFoldDB" id="A0A8D5ZM86"/>
<proteinExistence type="predicted"/>
<accession>A0A8D5ZM86</accession>
<gene>
    <name evidence="1" type="ORF">JIR001_11730</name>
</gene>
<reference evidence="1" key="2">
    <citation type="journal article" date="2021" name="Microbiol. Resour. Announc.">
        <title>Complete Genome Sequence of Polycladomyces abyssicola JIR-001T, Isolated from Hemipelagic Sediment in Deep Seawater.</title>
        <authorList>
            <person name="Tsubouchi T."/>
            <person name="Kaneko Y."/>
        </authorList>
    </citation>
    <scope>NUCLEOTIDE SEQUENCE</scope>
    <source>
        <strain evidence="1">JIR-001</strain>
    </source>
</reference>
<name>A0A8D5ZM86_9BACL</name>
<protein>
    <submittedName>
        <fullName evidence="1">Uncharacterized protein</fullName>
    </submittedName>
</protein>
<organism evidence="1 2">
    <name type="scientific">Polycladomyces abyssicola</name>
    <dbReference type="NCBI Taxonomy" id="1125966"/>
    <lineage>
        <taxon>Bacteria</taxon>
        <taxon>Bacillati</taxon>
        <taxon>Bacillota</taxon>
        <taxon>Bacilli</taxon>
        <taxon>Bacillales</taxon>
        <taxon>Thermoactinomycetaceae</taxon>
        <taxon>Polycladomyces</taxon>
    </lineage>
</organism>
<dbReference type="KEGG" id="pabs:JIR001_11730"/>